<dbReference type="Proteomes" id="UP000067626">
    <property type="component" value="Chromosome"/>
</dbReference>
<dbReference type="EMBL" id="CP012159">
    <property type="protein sequence ID" value="AKT42276.1"/>
    <property type="molecule type" value="Genomic_DNA"/>
</dbReference>
<keyword evidence="2" id="KW-1185">Reference proteome</keyword>
<evidence type="ECO:0000313" key="2">
    <source>
        <dbReference type="Proteomes" id="UP000067626"/>
    </source>
</evidence>
<accession>A0A0K1EN62</accession>
<evidence type="ECO:0000313" key="1">
    <source>
        <dbReference type="EMBL" id="AKT42276.1"/>
    </source>
</evidence>
<name>A0A0K1EN62_CHOCO</name>
<reference evidence="1 2" key="1">
    <citation type="submission" date="2015-07" db="EMBL/GenBank/DDBJ databases">
        <title>Genome analysis of myxobacterium Chondromyces crocatus Cm c5 reveals a high potential for natural compound synthesis and the genetic basis for the loss of fruiting body formation.</title>
        <authorList>
            <person name="Zaburannyi N."/>
            <person name="Bunk B."/>
            <person name="Maier J."/>
            <person name="Overmann J."/>
            <person name="Mueller R."/>
        </authorList>
    </citation>
    <scope>NUCLEOTIDE SEQUENCE [LARGE SCALE GENOMIC DNA]</scope>
    <source>
        <strain evidence="1 2">Cm c5</strain>
    </source>
</reference>
<gene>
    <name evidence="1" type="ORF">CMC5_064990</name>
</gene>
<dbReference type="STRING" id="52.CMC5_064990"/>
<proteinExistence type="predicted"/>
<sequence>MGALLCTLGAACRTVNRPLLCGEIPEDGCPIGRGGTCDDEVCAALYDCTEGNWVQVVDCEWDGSSMGGGGAGSGDGGAGGCEPLQIDRTGEAVGCLPALRDPDCPVAAADMCEASVCLTGCEDFFLCTEQGWREVAYCSEDGEVVLIQ</sequence>
<organism evidence="1 2">
    <name type="scientific">Chondromyces crocatus</name>
    <dbReference type="NCBI Taxonomy" id="52"/>
    <lineage>
        <taxon>Bacteria</taxon>
        <taxon>Pseudomonadati</taxon>
        <taxon>Myxococcota</taxon>
        <taxon>Polyangia</taxon>
        <taxon>Polyangiales</taxon>
        <taxon>Polyangiaceae</taxon>
        <taxon>Chondromyces</taxon>
    </lineage>
</organism>
<dbReference type="KEGG" id="ccro:CMC5_064990"/>
<protein>
    <submittedName>
        <fullName evidence="1">Uncharacterized protein</fullName>
    </submittedName>
</protein>
<dbReference type="AlphaFoldDB" id="A0A0K1EN62"/>